<evidence type="ECO:0000313" key="3">
    <source>
        <dbReference type="Proteomes" id="UP000236732"/>
    </source>
</evidence>
<evidence type="ECO:0000313" key="2">
    <source>
        <dbReference type="EMBL" id="SEG62745.1"/>
    </source>
</evidence>
<feature type="compositionally biased region" description="Polar residues" evidence="1">
    <location>
        <begin position="98"/>
        <end position="108"/>
    </location>
</feature>
<sequence>MALVVRPRRPAARRTARAPGWDHRKCTQVRRALRHAARPIPHGATRRRRPRWHRPQLGVRTRPRAAAARTTPALEQNTRHANLPAHKFIESPQGDSGRPSQQTKSNPPHLSKRHTIVRGALSHNTERNNKTRHRNNAGQRPTHEPATANATPPAGSTAVSPSQTTGSPCPTKSAPHSRPTALTLDSRPAPDRYRHLPAPKCQAPASRRTCLRRRRQQPLQNAANLAHQHDEQVSNPLTGTTPRKQPATRTHIQGSRL</sequence>
<dbReference type="AlphaFoldDB" id="A0A1H6BQL5"/>
<dbReference type="Proteomes" id="UP000236732">
    <property type="component" value="Unassembled WGS sequence"/>
</dbReference>
<protein>
    <submittedName>
        <fullName evidence="2">Uncharacterized protein</fullName>
    </submittedName>
</protein>
<feature type="compositionally biased region" description="Polar residues" evidence="1">
    <location>
        <begin position="157"/>
        <end position="170"/>
    </location>
</feature>
<accession>A0A1H6BQL5</accession>
<feature type="region of interest" description="Disordered" evidence="1">
    <location>
        <begin position="1"/>
        <end position="21"/>
    </location>
</feature>
<organism evidence="2 3">
    <name type="scientific">Nonomuraea solani</name>
    <dbReference type="NCBI Taxonomy" id="1144553"/>
    <lineage>
        <taxon>Bacteria</taxon>
        <taxon>Bacillati</taxon>
        <taxon>Actinomycetota</taxon>
        <taxon>Actinomycetes</taxon>
        <taxon>Streptosporangiales</taxon>
        <taxon>Streptosporangiaceae</taxon>
        <taxon>Nonomuraea</taxon>
    </lineage>
</organism>
<feature type="compositionally biased region" description="Low complexity" evidence="1">
    <location>
        <begin position="64"/>
        <end position="73"/>
    </location>
</feature>
<feature type="compositionally biased region" description="Basic residues" evidence="1">
    <location>
        <begin position="1"/>
        <end position="16"/>
    </location>
</feature>
<feature type="region of interest" description="Disordered" evidence="1">
    <location>
        <begin position="40"/>
        <end position="257"/>
    </location>
</feature>
<proteinExistence type="predicted"/>
<keyword evidence="3" id="KW-1185">Reference proteome</keyword>
<dbReference type="EMBL" id="FNVT01000003">
    <property type="protein sequence ID" value="SEG62745.1"/>
    <property type="molecule type" value="Genomic_DNA"/>
</dbReference>
<feature type="compositionally biased region" description="Polar residues" evidence="1">
    <location>
        <begin position="233"/>
        <end position="257"/>
    </location>
</feature>
<reference evidence="2 3" key="1">
    <citation type="submission" date="2016-10" db="EMBL/GenBank/DDBJ databases">
        <authorList>
            <person name="de Groot N.N."/>
        </authorList>
    </citation>
    <scope>NUCLEOTIDE SEQUENCE [LARGE SCALE GENOMIC DNA]</scope>
    <source>
        <strain evidence="2 3">CGMCC 4.7037</strain>
    </source>
</reference>
<feature type="compositionally biased region" description="Basic residues" evidence="1">
    <location>
        <begin position="44"/>
        <end position="54"/>
    </location>
</feature>
<gene>
    <name evidence="2" type="ORF">SAMN05444920_103553</name>
</gene>
<evidence type="ECO:0000256" key="1">
    <source>
        <dbReference type="SAM" id="MobiDB-lite"/>
    </source>
</evidence>
<name>A0A1H6BQL5_9ACTN</name>